<accession>A0A0R2LSN2</accession>
<dbReference type="InterPro" id="IPR044081">
    <property type="entry name" value="DUF5776"/>
</dbReference>
<dbReference type="Gene3D" id="3.20.20.80">
    <property type="entry name" value="Glycosidases"/>
    <property type="match status" value="1"/>
</dbReference>
<evidence type="ECO:0000313" key="3">
    <source>
        <dbReference type="EMBL" id="KRO04607.1"/>
    </source>
</evidence>
<dbReference type="Proteomes" id="UP000051906">
    <property type="component" value="Unassembled WGS sequence"/>
</dbReference>
<dbReference type="GO" id="GO:0003796">
    <property type="term" value="F:lysozyme activity"/>
    <property type="evidence" value="ECO:0007669"/>
    <property type="project" value="InterPro"/>
</dbReference>
<protein>
    <submittedName>
        <fullName evidence="3">Lyzozyme M1 (1,4-beta-N-acetylmuramidase)</fullName>
    </submittedName>
</protein>
<proteinExistence type="inferred from homology"/>
<evidence type="ECO:0000313" key="4">
    <source>
        <dbReference type="Proteomes" id="UP000051906"/>
    </source>
</evidence>
<feature type="domain" description="DUF5776" evidence="2">
    <location>
        <begin position="312"/>
        <end position="369"/>
    </location>
</feature>
<keyword evidence="4" id="KW-1185">Reference proteome</keyword>
<comment type="similarity">
    <text evidence="1">Belongs to the glycosyl hydrolase 25 family.</text>
</comment>
<comment type="caution">
    <text evidence="3">The sequence shown here is derived from an EMBL/GenBank/DDBJ whole genome shotgun (WGS) entry which is preliminary data.</text>
</comment>
<gene>
    <name evidence="3" type="ORF">IV54_GL001012</name>
</gene>
<reference evidence="3 4" key="1">
    <citation type="journal article" date="2015" name="Genome Announc.">
        <title>Expanding the biotechnology potential of lactobacilli through comparative genomics of 213 strains and associated genera.</title>
        <authorList>
            <person name="Sun Z."/>
            <person name="Harris H.M."/>
            <person name="McCann A."/>
            <person name="Guo C."/>
            <person name="Argimon S."/>
            <person name="Zhang W."/>
            <person name="Yang X."/>
            <person name="Jeffery I.B."/>
            <person name="Cooney J.C."/>
            <person name="Kagawa T.F."/>
            <person name="Liu W."/>
            <person name="Song Y."/>
            <person name="Salvetti E."/>
            <person name="Wrobel A."/>
            <person name="Rasinkangas P."/>
            <person name="Parkhill J."/>
            <person name="Rea M.C."/>
            <person name="O'Sullivan O."/>
            <person name="Ritari J."/>
            <person name="Douillard F.P."/>
            <person name="Paul Ross R."/>
            <person name="Yang R."/>
            <person name="Briner A.E."/>
            <person name="Felis G.E."/>
            <person name="de Vos W.M."/>
            <person name="Barrangou R."/>
            <person name="Klaenhammer T.R."/>
            <person name="Caufield P.W."/>
            <person name="Cui Y."/>
            <person name="Zhang H."/>
            <person name="O'Toole P.W."/>
        </authorList>
    </citation>
    <scope>NUCLEOTIDE SEQUENCE [LARGE SCALE GENOMIC DNA]</scope>
    <source>
        <strain evidence="3 4">DSM 22467</strain>
    </source>
</reference>
<name>A0A0R2LSN2_9LACO</name>
<organism evidence="3 4">
    <name type="scientific">Levilactobacillus paucivorans</name>
    <dbReference type="NCBI Taxonomy" id="616990"/>
    <lineage>
        <taxon>Bacteria</taxon>
        <taxon>Bacillati</taxon>
        <taxon>Bacillota</taxon>
        <taxon>Bacilli</taxon>
        <taxon>Lactobacillales</taxon>
        <taxon>Lactobacillaceae</taxon>
        <taxon>Levilactobacillus</taxon>
    </lineage>
</organism>
<dbReference type="RefSeq" id="WP_057877798.1">
    <property type="nucleotide sequence ID" value="NZ_JQCA01000029.1"/>
</dbReference>
<dbReference type="Pfam" id="PF01183">
    <property type="entry name" value="Glyco_hydro_25"/>
    <property type="match status" value="1"/>
</dbReference>
<dbReference type="OrthoDB" id="5056238at2"/>
<dbReference type="Pfam" id="PF19087">
    <property type="entry name" value="DUF5776"/>
    <property type="match status" value="2"/>
</dbReference>
<dbReference type="InterPro" id="IPR002053">
    <property type="entry name" value="Glyco_hydro_25"/>
</dbReference>
<dbReference type="GO" id="GO:0016052">
    <property type="term" value="P:carbohydrate catabolic process"/>
    <property type="evidence" value="ECO:0007669"/>
    <property type="project" value="TreeGrafter"/>
</dbReference>
<dbReference type="AlphaFoldDB" id="A0A0R2LSN2"/>
<dbReference type="GO" id="GO:0016998">
    <property type="term" value="P:cell wall macromolecule catabolic process"/>
    <property type="evidence" value="ECO:0007669"/>
    <property type="project" value="InterPro"/>
</dbReference>
<sequence length="448" mass="50144">MSTNHRWAKRLTQAAVAASALVGIAWGGQTVASASTLAIPDISEWQGKLTSTQVSNLKNQVSFVINRRQYGSSYVDKYAANNTSLYAKYGIPFGEYDYATFTSAASAKTEAKNFYNRSNKNAKFYALDFEENDVTSGTTNAAVKAWYDEMSSLTGKKLIFYSYQSFATTYANSARTKFDAQWIANYSYTPTISFALWQYTDSNYLSSLGEATDNSRAETSVHPISWWTDGLTTALAHTYSYSSFRSGQHVYLHKGASKYVDRSKIDTSDRQKFYTISDVKPLTMSNSKQELYIKELGQWVLSQDVTGYWVGQHGSFNLHDNVNIYSDSSLTKKTGQKYKNGTQVAGKVVKAPDGKSYRIKTDKGYITANLARLNHAYFESMNSSKTITTKQKIYAYNKTSMTKASRVKSYKKGTTLNVTAIKKRSTGSRYYVLTNGNYVTALHGHVKK</sequence>
<dbReference type="EMBL" id="JQCA01000029">
    <property type="protein sequence ID" value="KRO04607.1"/>
    <property type="molecule type" value="Genomic_DNA"/>
</dbReference>
<dbReference type="PATRIC" id="fig|616990.3.peg.1094"/>
<dbReference type="PROSITE" id="PS51904">
    <property type="entry name" value="GLYCOSYL_HYDROL_F25_2"/>
    <property type="match status" value="1"/>
</dbReference>
<dbReference type="SUPFAM" id="SSF51445">
    <property type="entry name" value="(Trans)glycosidases"/>
    <property type="match status" value="1"/>
</dbReference>
<evidence type="ECO:0000256" key="1">
    <source>
        <dbReference type="ARBA" id="ARBA00010646"/>
    </source>
</evidence>
<feature type="domain" description="DUF5776" evidence="2">
    <location>
        <begin position="377"/>
        <end position="442"/>
    </location>
</feature>
<dbReference type="STRING" id="616990.IV54_GL001012"/>
<evidence type="ECO:0000259" key="2">
    <source>
        <dbReference type="Pfam" id="PF19087"/>
    </source>
</evidence>
<dbReference type="GO" id="GO:0009253">
    <property type="term" value="P:peptidoglycan catabolic process"/>
    <property type="evidence" value="ECO:0007669"/>
    <property type="project" value="InterPro"/>
</dbReference>
<dbReference type="PANTHER" id="PTHR34135">
    <property type="entry name" value="LYSOZYME"/>
    <property type="match status" value="1"/>
</dbReference>
<dbReference type="PANTHER" id="PTHR34135:SF1">
    <property type="entry name" value="GLYCOSYL HYDROLASE FAMILY 25"/>
    <property type="match status" value="1"/>
</dbReference>
<dbReference type="InterPro" id="IPR017853">
    <property type="entry name" value="GH"/>
</dbReference>